<name>A0ABP0SJI7_9DINO</name>
<dbReference type="EMBL" id="CAXAMN010027695">
    <property type="protein sequence ID" value="CAK9112339.1"/>
    <property type="molecule type" value="Genomic_DNA"/>
</dbReference>
<evidence type="ECO:0000256" key="1">
    <source>
        <dbReference type="ARBA" id="ARBA00022723"/>
    </source>
</evidence>
<dbReference type="Proteomes" id="UP001642484">
    <property type="component" value="Unassembled WGS sequence"/>
</dbReference>
<evidence type="ECO:0000259" key="7">
    <source>
        <dbReference type="Pfam" id="PF08240"/>
    </source>
</evidence>
<protein>
    <recommendedName>
        <fullName evidence="10">Sorbitol dehydrogenase</fullName>
    </recommendedName>
</protein>
<dbReference type="InterPro" id="IPR036291">
    <property type="entry name" value="NAD(P)-bd_dom_sf"/>
</dbReference>
<evidence type="ECO:0000313" key="8">
    <source>
        <dbReference type="EMBL" id="CAK9112339.1"/>
    </source>
</evidence>
<dbReference type="Pfam" id="PF08240">
    <property type="entry name" value="ADH_N"/>
    <property type="match status" value="1"/>
</dbReference>
<evidence type="ECO:0000259" key="6">
    <source>
        <dbReference type="Pfam" id="PF00107"/>
    </source>
</evidence>
<feature type="domain" description="Alcohol dehydrogenase-like N-terminal" evidence="7">
    <location>
        <begin position="25"/>
        <end position="150"/>
    </location>
</feature>
<comment type="caution">
    <text evidence="8">The sequence shown here is derived from an EMBL/GenBank/DDBJ whole genome shotgun (WGS) entry which is preliminary data.</text>
</comment>
<reference evidence="8 9" key="1">
    <citation type="submission" date="2024-02" db="EMBL/GenBank/DDBJ databases">
        <authorList>
            <person name="Chen Y."/>
            <person name="Shah S."/>
            <person name="Dougan E. K."/>
            <person name="Thang M."/>
            <person name="Chan C."/>
        </authorList>
    </citation>
    <scope>NUCLEOTIDE SEQUENCE [LARGE SCALE GENOMIC DNA]</scope>
</reference>
<accession>A0ABP0SJI7</accession>
<evidence type="ECO:0000256" key="5">
    <source>
        <dbReference type="SAM" id="Phobius"/>
    </source>
</evidence>
<sequence length="460" mass="49063">MEIDVVTITGPKVVELRRCRAAPCGDGEALVAIKAVGVCATDVELFDGTMGYYHSGLSRFPLVPGHEWAGEVLELGPRVPEHLRVGQRVVGEHCTGCEPIEEEISARCRICCRPGGLLRCPRRKETGFFGREGAFQTVLRFPARQLHVLPPETPWDLAVLAEPLATACKAVRLADLAKVDNSRVVVVGDGAVGLLLLQLLLTSSAQRLRVALLGAQAARLQRAQALGAELAWDVAVPGVQTALTEEGELPSLVFEAAGTPSAVKLAVSVCAPGGTVVLLGLSGNLPVELCTDDVVLRQLTLRGSLSSEPEDWLRVREILSLGCLTSVVTHVFEGLQAYETAIEHVRRPEASYPHRAPLDSMFRFALLAALFALSRADSQEFLGAAAKIDVSEGQAKPEVQVTSEVTDASAAAARVSVSEAKEIDLNAVENPYLATGATAECLALIFMIVACVICYLECCK</sequence>
<evidence type="ECO:0000256" key="4">
    <source>
        <dbReference type="RuleBase" id="RU361277"/>
    </source>
</evidence>
<feature type="domain" description="Alcohol dehydrogenase-like C-terminal" evidence="6">
    <location>
        <begin position="191"/>
        <end position="316"/>
    </location>
</feature>
<gene>
    <name evidence="8" type="ORF">CCMP2556_LOCUS52092</name>
</gene>
<keyword evidence="5" id="KW-1133">Transmembrane helix</keyword>
<dbReference type="InterPro" id="IPR002328">
    <property type="entry name" value="ADH_Zn_CS"/>
</dbReference>
<dbReference type="Gene3D" id="3.40.50.720">
    <property type="entry name" value="NAD(P)-binding Rossmann-like Domain"/>
    <property type="match status" value="1"/>
</dbReference>
<dbReference type="PROSITE" id="PS00059">
    <property type="entry name" value="ADH_ZINC"/>
    <property type="match status" value="1"/>
</dbReference>
<comment type="similarity">
    <text evidence="4">Belongs to the zinc-containing alcohol dehydrogenase family.</text>
</comment>
<dbReference type="InterPro" id="IPR011032">
    <property type="entry name" value="GroES-like_sf"/>
</dbReference>
<evidence type="ECO:0000256" key="3">
    <source>
        <dbReference type="ARBA" id="ARBA00023002"/>
    </source>
</evidence>
<keyword evidence="5" id="KW-0472">Membrane</keyword>
<organism evidence="8 9">
    <name type="scientific">Durusdinium trenchii</name>
    <dbReference type="NCBI Taxonomy" id="1381693"/>
    <lineage>
        <taxon>Eukaryota</taxon>
        <taxon>Sar</taxon>
        <taxon>Alveolata</taxon>
        <taxon>Dinophyceae</taxon>
        <taxon>Suessiales</taxon>
        <taxon>Symbiodiniaceae</taxon>
        <taxon>Durusdinium</taxon>
    </lineage>
</organism>
<dbReference type="Pfam" id="PF00107">
    <property type="entry name" value="ADH_zinc_N"/>
    <property type="match status" value="1"/>
</dbReference>
<keyword evidence="3" id="KW-0560">Oxidoreductase</keyword>
<dbReference type="InterPro" id="IPR013154">
    <property type="entry name" value="ADH-like_N"/>
</dbReference>
<dbReference type="PANTHER" id="PTHR43401">
    <property type="entry name" value="L-THREONINE 3-DEHYDROGENASE"/>
    <property type="match status" value="1"/>
</dbReference>
<evidence type="ECO:0008006" key="10">
    <source>
        <dbReference type="Google" id="ProtNLM"/>
    </source>
</evidence>
<dbReference type="InterPro" id="IPR050129">
    <property type="entry name" value="Zn_alcohol_dh"/>
</dbReference>
<keyword evidence="9" id="KW-1185">Reference proteome</keyword>
<comment type="cofactor">
    <cofactor evidence="4">
        <name>Zn(2+)</name>
        <dbReference type="ChEBI" id="CHEBI:29105"/>
    </cofactor>
</comment>
<dbReference type="PANTHER" id="PTHR43401:SF2">
    <property type="entry name" value="L-THREONINE 3-DEHYDROGENASE"/>
    <property type="match status" value="1"/>
</dbReference>
<evidence type="ECO:0000313" key="9">
    <source>
        <dbReference type="Proteomes" id="UP001642484"/>
    </source>
</evidence>
<evidence type="ECO:0000256" key="2">
    <source>
        <dbReference type="ARBA" id="ARBA00022833"/>
    </source>
</evidence>
<keyword evidence="2 4" id="KW-0862">Zinc</keyword>
<keyword evidence="5" id="KW-0812">Transmembrane</keyword>
<keyword evidence="1 4" id="KW-0479">Metal-binding</keyword>
<dbReference type="SUPFAM" id="SSF50129">
    <property type="entry name" value="GroES-like"/>
    <property type="match status" value="1"/>
</dbReference>
<feature type="transmembrane region" description="Helical" evidence="5">
    <location>
        <begin position="432"/>
        <end position="456"/>
    </location>
</feature>
<dbReference type="InterPro" id="IPR013149">
    <property type="entry name" value="ADH-like_C"/>
</dbReference>
<dbReference type="SUPFAM" id="SSF51735">
    <property type="entry name" value="NAD(P)-binding Rossmann-fold domains"/>
    <property type="match status" value="1"/>
</dbReference>
<proteinExistence type="inferred from homology"/>
<dbReference type="Gene3D" id="3.90.180.10">
    <property type="entry name" value="Medium-chain alcohol dehydrogenases, catalytic domain"/>
    <property type="match status" value="1"/>
</dbReference>